<reference evidence="9 10" key="1">
    <citation type="submission" date="2016-08" db="EMBL/GenBank/DDBJ databases">
        <title>A novel genetic cassette of butanologenic Thermoanaerobacterium thermosaccharolyticum that directly convert cellulose to butanol.</title>
        <authorList>
            <person name="Li T."/>
            <person name="He J."/>
        </authorList>
    </citation>
    <scope>NUCLEOTIDE SEQUENCE [LARGE SCALE GENOMIC DNA]</scope>
    <source>
        <strain evidence="9 10">TG57</strain>
    </source>
</reference>
<evidence type="ECO:0000313" key="9">
    <source>
        <dbReference type="EMBL" id="AST58273.1"/>
    </source>
</evidence>
<feature type="transmembrane region" description="Helical" evidence="7">
    <location>
        <begin position="220"/>
        <end position="245"/>
    </location>
</feature>
<feature type="transmembrane region" description="Helical" evidence="7">
    <location>
        <begin position="79"/>
        <end position="97"/>
    </location>
</feature>
<evidence type="ECO:0000256" key="5">
    <source>
        <dbReference type="ARBA" id="ARBA00022989"/>
    </source>
</evidence>
<feature type="transmembrane region" description="Helical" evidence="7">
    <location>
        <begin position="49"/>
        <end position="72"/>
    </location>
</feature>
<dbReference type="InterPro" id="IPR052425">
    <property type="entry name" value="Uncharacterized_MFS-type"/>
</dbReference>
<dbReference type="InterPro" id="IPR011701">
    <property type="entry name" value="MFS"/>
</dbReference>
<gene>
    <name evidence="9" type="ORF">Thert_02367</name>
</gene>
<proteinExistence type="predicted"/>
<name>A0A223I0M5_THETR</name>
<evidence type="ECO:0000256" key="6">
    <source>
        <dbReference type="ARBA" id="ARBA00023136"/>
    </source>
</evidence>
<evidence type="ECO:0000313" key="10">
    <source>
        <dbReference type="Proteomes" id="UP000214975"/>
    </source>
</evidence>
<keyword evidence="2" id="KW-0813">Transport</keyword>
<evidence type="ECO:0000256" key="1">
    <source>
        <dbReference type="ARBA" id="ARBA00004651"/>
    </source>
</evidence>
<dbReference type="CDD" id="cd17370">
    <property type="entry name" value="MFS_MJ1317_like"/>
    <property type="match status" value="1"/>
</dbReference>
<feature type="transmembrane region" description="Helical" evidence="7">
    <location>
        <begin position="297"/>
        <end position="320"/>
    </location>
</feature>
<evidence type="ECO:0000256" key="7">
    <source>
        <dbReference type="SAM" id="Phobius"/>
    </source>
</evidence>
<evidence type="ECO:0000256" key="3">
    <source>
        <dbReference type="ARBA" id="ARBA00022475"/>
    </source>
</evidence>
<dbReference type="Pfam" id="PF07690">
    <property type="entry name" value="MFS_1"/>
    <property type="match status" value="1"/>
</dbReference>
<evidence type="ECO:0000259" key="8">
    <source>
        <dbReference type="PROSITE" id="PS50850"/>
    </source>
</evidence>
<keyword evidence="4 7" id="KW-0812">Transmembrane</keyword>
<dbReference type="GO" id="GO:0005886">
    <property type="term" value="C:plasma membrane"/>
    <property type="evidence" value="ECO:0007669"/>
    <property type="project" value="UniProtKB-SubCell"/>
</dbReference>
<dbReference type="Gene3D" id="1.20.1250.20">
    <property type="entry name" value="MFS general substrate transporter like domains"/>
    <property type="match status" value="2"/>
</dbReference>
<keyword evidence="3" id="KW-1003">Cell membrane</keyword>
<keyword evidence="6 7" id="KW-0472">Membrane</keyword>
<dbReference type="Proteomes" id="UP000214975">
    <property type="component" value="Chromosome"/>
</dbReference>
<accession>A0A223I0M5</accession>
<feature type="transmembrane region" description="Helical" evidence="7">
    <location>
        <begin position="371"/>
        <end position="390"/>
    </location>
</feature>
<dbReference type="GO" id="GO:0022857">
    <property type="term" value="F:transmembrane transporter activity"/>
    <property type="evidence" value="ECO:0007669"/>
    <property type="project" value="InterPro"/>
</dbReference>
<feature type="domain" description="Major facilitator superfamily (MFS) profile" evidence="8">
    <location>
        <begin position="154"/>
        <end position="394"/>
    </location>
</feature>
<dbReference type="InterPro" id="IPR020846">
    <property type="entry name" value="MFS_dom"/>
</dbReference>
<evidence type="ECO:0000256" key="2">
    <source>
        <dbReference type="ARBA" id="ARBA00022448"/>
    </source>
</evidence>
<protein>
    <submittedName>
        <fullName evidence="9">MFS transporter</fullName>
    </submittedName>
</protein>
<dbReference type="PROSITE" id="PS50850">
    <property type="entry name" value="MFS"/>
    <property type="match status" value="1"/>
</dbReference>
<organism evidence="9 10">
    <name type="scientific">Thermoanaerobacterium thermosaccharolyticum</name>
    <name type="common">Clostridium thermosaccharolyticum</name>
    <dbReference type="NCBI Taxonomy" id="1517"/>
    <lineage>
        <taxon>Bacteria</taxon>
        <taxon>Bacillati</taxon>
        <taxon>Bacillota</taxon>
        <taxon>Clostridia</taxon>
        <taxon>Thermoanaerobacterales</taxon>
        <taxon>Thermoanaerobacteraceae</taxon>
        <taxon>Thermoanaerobacterium</taxon>
    </lineage>
</organism>
<dbReference type="AlphaFoldDB" id="A0A223I0M5"/>
<feature type="transmembrane region" description="Helical" evidence="7">
    <location>
        <begin position="144"/>
        <end position="164"/>
    </location>
</feature>
<dbReference type="EMBL" id="CP016893">
    <property type="protein sequence ID" value="AST58273.1"/>
    <property type="molecule type" value="Genomic_DNA"/>
</dbReference>
<comment type="subcellular location">
    <subcellularLocation>
        <location evidence="1">Cell membrane</location>
        <topology evidence="1">Multi-pass membrane protein</topology>
    </subcellularLocation>
</comment>
<dbReference type="PANTHER" id="PTHR42688">
    <property type="entry name" value="CONSERVED PROTEIN"/>
    <property type="match status" value="1"/>
</dbReference>
<evidence type="ECO:0000256" key="4">
    <source>
        <dbReference type="ARBA" id="ARBA00022692"/>
    </source>
</evidence>
<dbReference type="PANTHER" id="PTHR42688:SF1">
    <property type="entry name" value="BLR5212 PROTEIN"/>
    <property type="match status" value="1"/>
</dbReference>
<feature type="transmembrane region" description="Helical" evidence="7">
    <location>
        <begin position="341"/>
        <end position="365"/>
    </location>
</feature>
<feature type="transmembrane region" description="Helical" evidence="7">
    <location>
        <begin position="171"/>
        <end position="188"/>
    </location>
</feature>
<keyword evidence="5 7" id="KW-1133">Transmembrane helix</keyword>
<sequence length="394" mass="43612">MKFDDEDKKMAISVILLLGLVSALGDITYEGARSVYGPYLKLLGANALIVGIVTGTGEFLASAARIPVGFIIDRTSKPWFLTILGYGMLASVPLLAITGKWQIAALLIILERTGKAIRSPGKDTILSHVSKKIGTGLGFGLHELLDQIGGIIGPLIFTFVISFAGSYKKGFILMWIPAILTVIFVIYARSKVTNPAELEKNTKNASKNVDLLNKNFSRQYLYYMLFIFFAMLGFANYPIISYYFLVQKVLNEDIIPLLYALAMAVDGISAVFIGKFYDKKGFLSLAVLPISIFLMTFMAFSNMPVLAIVSMLIWGFITSIQETTMRSVIADITYISERGKAFGVFSAVTGFSMFLGSTIFGYLYAHSINFIFLYSIIAEMIALFWYVLFVRSSR</sequence>
<feature type="transmembrane region" description="Helical" evidence="7">
    <location>
        <begin position="257"/>
        <end position="277"/>
    </location>
</feature>
<dbReference type="InterPro" id="IPR036259">
    <property type="entry name" value="MFS_trans_sf"/>
</dbReference>
<dbReference type="SUPFAM" id="SSF103473">
    <property type="entry name" value="MFS general substrate transporter"/>
    <property type="match status" value="1"/>
</dbReference>